<reference evidence="7 8" key="1">
    <citation type="submission" date="2019-02" db="EMBL/GenBank/DDBJ databases">
        <title>Deep-cultivation of Planctomycetes and their phenomic and genomic characterization uncovers novel biology.</title>
        <authorList>
            <person name="Wiegand S."/>
            <person name="Jogler M."/>
            <person name="Boedeker C."/>
            <person name="Pinto D."/>
            <person name="Vollmers J."/>
            <person name="Rivas-Marin E."/>
            <person name="Kohn T."/>
            <person name="Peeters S.H."/>
            <person name="Heuer A."/>
            <person name="Rast P."/>
            <person name="Oberbeckmann S."/>
            <person name="Bunk B."/>
            <person name="Jeske O."/>
            <person name="Meyerdierks A."/>
            <person name="Storesund J.E."/>
            <person name="Kallscheuer N."/>
            <person name="Luecker S."/>
            <person name="Lage O.M."/>
            <person name="Pohl T."/>
            <person name="Merkel B.J."/>
            <person name="Hornburger P."/>
            <person name="Mueller R.-W."/>
            <person name="Bruemmer F."/>
            <person name="Labrenz M."/>
            <person name="Spormann A.M."/>
            <person name="Op den Camp H."/>
            <person name="Overmann J."/>
            <person name="Amann R."/>
            <person name="Jetten M.S.M."/>
            <person name="Mascher T."/>
            <person name="Medema M.H."/>
            <person name="Devos D.P."/>
            <person name="Kaster A.-K."/>
            <person name="Ovreas L."/>
            <person name="Rohde M."/>
            <person name="Galperin M.Y."/>
            <person name="Jogler C."/>
        </authorList>
    </citation>
    <scope>NUCLEOTIDE SEQUENCE [LARGE SCALE GENOMIC DNA]</scope>
    <source>
        <strain evidence="7 8">Pla133</strain>
    </source>
</reference>
<evidence type="ECO:0000313" key="7">
    <source>
        <dbReference type="EMBL" id="QDU69157.1"/>
    </source>
</evidence>
<evidence type="ECO:0000259" key="5">
    <source>
        <dbReference type="Pfam" id="PF25954"/>
    </source>
</evidence>
<dbReference type="SUPFAM" id="SSF111369">
    <property type="entry name" value="HlyD-like secretion proteins"/>
    <property type="match status" value="1"/>
</dbReference>
<feature type="region of interest" description="Disordered" evidence="3">
    <location>
        <begin position="418"/>
        <end position="448"/>
    </location>
</feature>
<evidence type="ECO:0000256" key="1">
    <source>
        <dbReference type="ARBA" id="ARBA00009477"/>
    </source>
</evidence>
<dbReference type="PANTHER" id="PTHR30097">
    <property type="entry name" value="CATION EFFLUX SYSTEM PROTEIN CUSB"/>
    <property type="match status" value="1"/>
</dbReference>
<keyword evidence="2" id="KW-0813">Transport</keyword>
<feature type="domain" description="CusB-like beta-barrel" evidence="5">
    <location>
        <begin position="208"/>
        <end position="279"/>
    </location>
</feature>
<name>A0A518BQA2_9BACT</name>
<feature type="compositionally biased region" description="Basic and acidic residues" evidence="3">
    <location>
        <begin position="422"/>
        <end position="434"/>
    </location>
</feature>
<gene>
    <name evidence="7" type="primary">czcB_3</name>
    <name evidence="7" type="ORF">Pla133_42730</name>
</gene>
<dbReference type="Gene3D" id="2.40.420.20">
    <property type="match status" value="1"/>
</dbReference>
<dbReference type="EMBL" id="CP036287">
    <property type="protein sequence ID" value="QDU69157.1"/>
    <property type="molecule type" value="Genomic_DNA"/>
</dbReference>
<evidence type="ECO:0000313" key="8">
    <source>
        <dbReference type="Proteomes" id="UP000316921"/>
    </source>
</evidence>
<organism evidence="7 8">
    <name type="scientific">Engelhardtia mirabilis</name>
    <dbReference type="NCBI Taxonomy" id="2528011"/>
    <lineage>
        <taxon>Bacteria</taxon>
        <taxon>Pseudomonadati</taxon>
        <taxon>Planctomycetota</taxon>
        <taxon>Planctomycetia</taxon>
        <taxon>Planctomycetia incertae sedis</taxon>
        <taxon>Engelhardtia</taxon>
    </lineage>
</organism>
<feature type="domain" description="CzcB-like C-terminal circularly permuted SH3-like" evidence="6">
    <location>
        <begin position="341"/>
        <end position="403"/>
    </location>
</feature>
<dbReference type="Proteomes" id="UP000316921">
    <property type="component" value="Chromosome"/>
</dbReference>
<dbReference type="FunFam" id="2.40.30.170:FF:000010">
    <property type="entry name" value="Efflux RND transporter periplasmic adaptor subunit"/>
    <property type="match status" value="1"/>
</dbReference>
<proteinExistence type="inferred from homology"/>
<accession>A0A518BQA2</accession>
<keyword evidence="8" id="KW-1185">Reference proteome</keyword>
<dbReference type="InterPro" id="IPR058792">
    <property type="entry name" value="Beta-barrel_RND_2"/>
</dbReference>
<dbReference type="GO" id="GO:0030313">
    <property type="term" value="C:cell envelope"/>
    <property type="evidence" value="ECO:0007669"/>
    <property type="project" value="TreeGrafter"/>
</dbReference>
<dbReference type="Pfam" id="PF25954">
    <property type="entry name" value="Beta-barrel_RND_2"/>
    <property type="match status" value="1"/>
</dbReference>
<dbReference type="GO" id="GO:0046872">
    <property type="term" value="F:metal ion binding"/>
    <property type="evidence" value="ECO:0007669"/>
    <property type="project" value="InterPro"/>
</dbReference>
<evidence type="ECO:0000259" key="4">
    <source>
        <dbReference type="Pfam" id="PF19335"/>
    </source>
</evidence>
<sequence length="592" mass="62905">MHPQISAPQAGACPLCGMDLVERGAMGGGGDAVRLGPDAAALAGVVTAPAVCRAVEFELPLFGRVELDASTVRSITVTVPGRIERLFVDSVGMEVNVDDHLYELYSPGLLSAQAELLSTAERFTRAAAGEAGFILENSERAYTSSRTKLRLWGLSEEQVDEIERSGEASDRVEFRSQFAGTVVEHGAYVGDYVHSAGELMRLADLSHLWVVLEAYERDLPFLRYGQAIEFEVDALPGQVFTGTISLIEPTVDRVSRTAAVRVHVLDPERVLKPGMYVRSRALVALDREGHARGPDLTGKWISPMHPEIVADGPGQCSVCGMDLVPAQELGLVGGGEGTPLVVPTSAVLTTGRRALVYVHEQDGDASLYRPREVRLGPQAGDSYVILEGLVEGEQVAVQGAFRLDSEMQIAGGHGLLSLPSESIDREPSRVDRGMDGPMDPARVVDPGHGSPLRHAELWTDYLRASAALAADDGEGARAAFEALATDARAAQAPDDLEAAQLGVIAGASARAAGASAIADQRAVFDEVSEAALSLIELAGNRGAATLRVAFCPMAFDNRGARWIQGPDGPLANPYFGASMLRCGVIEREVTRP</sequence>
<evidence type="ECO:0000256" key="2">
    <source>
        <dbReference type="ARBA" id="ARBA00022448"/>
    </source>
</evidence>
<dbReference type="InterPro" id="IPR051909">
    <property type="entry name" value="MFP_Cation_Efflux"/>
</dbReference>
<dbReference type="GO" id="GO:0015679">
    <property type="term" value="P:plasma membrane copper ion transport"/>
    <property type="evidence" value="ECO:0007669"/>
    <property type="project" value="TreeGrafter"/>
</dbReference>
<dbReference type="GO" id="GO:0060003">
    <property type="term" value="P:copper ion export"/>
    <property type="evidence" value="ECO:0007669"/>
    <property type="project" value="TreeGrafter"/>
</dbReference>
<dbReference type="Gene3D" id="2.40.30.170">
    <property type="match status" value="1"/>
</dbReference>
<dbReference type="PANTHER" id="PTHR30097:SF15">
    <property type="entry name" value="CATION EFFLUX SYSTEM PROTEIN CUSB"/>
    <property type="match status" value="1"/>
</dbReference>
<feature type="domain" description="Heavy metal binding" evidence="4">
    <location>
        <begin position="1"/>
        <end position="22"/>
    </location>
</feature>
<dbReference type="InterPro" id="IPR045800">
    <property type="entry name" value="HMBD"/>
</dbReference>
<evidence type="ECO:0000259" key="6">
    <source>
        <dbReference type="Pfam" id="PF25975"/>
    </source>
</evidence>
<protein>
    <submittedName>
        <fullName evidence="7">Cobalt-zinc-cadmium resistance protein CzcB</fullName>
    </submittedName>
</protein>
<dbReference type="InterPro" id="IPR058649">
    <property type="entry name" value="CzcB_C"/>
</dbReference>
<evidence type="ECO:0000256" key="3">
    <source>
        <dbReference type="SAM" id="MobiDB-lite"/>
    </source>
</evidence>
<dbReference type="AlphaFoldDB" id="A0A518BQA2"/>
<comment type="similarity">
    <text evidence="1">Belongs to the membrane fusion protein (MFP) (TC 8.A.1) family.</text>
</comment>
<dbReference type="KEGG" id="pbap:Pla133_42730"/>
<dbReference type="Pfam" id="PF25975">
    <property type="entry name" value="CzcB_C"/>
    <property type="match status" value="1"/>
</dbReference>
<dbReference type="Pfam" id="PF19335">
    <property type="entry name" value="HMBD"/>
    <property type="match status" value="2"/>
</dbReference>
<feature type="domain" description="Heavy metal binding" evidence="4">
    <location>
        <begin position="299"/>
        <end position="326"/>
    </location>
</feature>